<keyword evidence="3" id="KW-1185">Reference proteome</keyword>
<accession>A0ABX2P875</accession>
<protein>
    <submittedName>
        <fullName evidence="2">Uncharacterized protein</fullName>
    </submittedName>
</protein>
<dbReference type="RefSeq" id="WP_267312106.1">
    <property type="nucleotide sequence ID" value="NZ_JABXXU010000010.1"/>
</dbReference>
<name>A0ABX2P875_9PROT</name>
<dbReference type="Proteomes" id="UP001516351">
    <property type="component" value="Unassembled WGS sequence"/>
</dbReference>
<keyword evidence="1" id="KW-1133">Transmembrane helix</keyword>
<feature type="transmembrane region" description="Helical" evidence="1">
    <location>
        <begin position="34"/>
        <end position="53"/>
    </location>
</feature>
<proteinExistence type="predicted"/>
<dbReference type="EMBL" id="JABXXV010000010">
    <property type="protein sequence ID" value="NVN48161.1"/>
    <property type="molecule type" value="Genomic_DNA"/>
</dbReference>
<gene>
    <name evidence="2" type="ORF">HW542_15280</name>
</gene>
<reference evidence="2 3" key="1">
    <citation type="submission" date="2020-06" db="EMBL/GenBank/DDBJ databases">
        <title>Synonyms of Asaia species.</title>
        <authorList>
            <person name="Sombolestani A."/>
        </authorList>
    </citation>
    <scope>NUCLEOTIDE SEQUENCE [LARGE SCALE GENOMIC DNA]</scope>
    <source>
        <strain evidence="2 3">LMG 27047</strain>
    </source>
</reference>
<sequence>MTQSFTGSNRSEITPDLYGSVISPGDHGVPRPLLWLRLFYSAAGCILVAAELYRKIKMTRREWAAKRPTGQQV</sequence>
<keyword evidence="1" id="KW-0472">Membrane</keyword>
<evidence type="ECO:0000256" key="1">
    <source>
        <dbReference type="SAM" id="Phobius"/>
    </source>
</evidence>
<comment type="caution">
    <text evidence="2">The sequence shown here is derived from an EMBL/GenBank/DDBJ whole genome shotgun (WGS) entry which is preliminary data.</text>
</comment>
<keyword evidence="1" id="KW-0812">Transmembrane</keyword>
<organism evidence="2 3">
    <name type="scientific">Asaia spathodeae</name>
    <dbReference type="NCBI Taxonomy" id="657016"/>
    <lineage>
        <taxon>Bacteria</taxon>
        <taxon>Pseudomonadati</taxon>
        <taxon>Pseudomonadota</taxon>
        <taxon>Alphaproteobacteria</taxon>
        <taxon>Acetobacterales</taxon>
        <taxon>Acetobacteraceae</taxon>
        <taxon>Asaia</taxon>
    </lineage>
</organism>
<evidence type="ECO:0000313" key="3">
    <source>
        <dbReference type="Proteomes" id="UP001516351"/>
    </source>
</evidence>
<evidence type="ECO:0000313" key="2">
    <source>
        <dbReference type="EMBL" id="NVN48161.1"/>
    </source>
</evidence>